<dbReference type="SUPFAM" id="SSF51735">
    <property type="entry name" value="NAD(P)-binding Rossmann-fold domains"/>
    <property type="match status" value="1"/>
</dbReference>
<feature type="compositionally biased region" description="Basic residues" evidence="2">
    <location>
        <begin position="498"/>
        <end position="509"/>
    </location>
</feature>
<feature type="domain" description="NAD(P)-binding" evidence="3">
    <location>
        <begin position="133"/>
        <end position="344"/>
    </location>
</feature>
<feature type="compositionally biased region" description="Polar residues" evidence="2">
    <location>
        <begin position="1"/>
        <end position="18"/>
    </location>
</feature>
<dbReference type="PANTHER" id="PTHR47711:SF2">
    <property type="entry name" value="PROTEIN PLASTID TRANSCRIPTIONALLY ACTIVE 16, CHLOROPLASTIC"/>
    <property type="match status" value="1"/>
</dbReference>
<evidence type="ECO:0000313" key="5">
    <source>
        <dbReference type="Proteomes" id="UP001085076"/>
    </source>
</evidence>
<comment type="caution">
    <text evidence="4">The sequence shown here is derived from an EMBL/GenBank/DDBJ whole genome shotgun (WGS) entry which is preliminary data.</text>
</comment>
<dbReference type="Pfam" id="PF13460">
    <property type="entry name" value="NAD_binding_10"/>
    <property type="match status" value="1"/>
</dbReference>
<feature type="coiled-coil region" evidence="1">
    <location>
        <begin position="394"/>
        <end position="424"/>
    </location>
</feature>
<gene>
    <name evidence="4" type="ORF">J5N97_015018</name>
</gene>
<organism evidence="4 5">
    <name type="scientific">Dioscorea zingiberensis</name>
    <dbReference type="NCBI Taxonomy" id="325984"/>
    <lineage>
        <taxon>Eukaryota</taxon>
        <taxon>Viridiplantae</taxon>
        <taxon>Streptophyta</taxon>
        <taxon>Embryophyta</taxon>
        <taxon>Tracheophyta</taxon>
        <taxon>Spermatophyta</taxon>
        <taxon>Magnoliopsida</taxon>
        <taxon>Liliopsida</taxon>
        <taxon>Dioscoreales</taxon>
        <taxon>Dioscoreaceae</taxon>
        <taxon>Dioscorea</taxon>
    </lineage>
</organism>
<evidence type="ECO:0000256" key="2">
    <source>
        <dbReference type="SAM" id="MobiDB-lite"/>
    </source>
</evidence>
<reference evidence="4" key="2">
    <citation type="journal article" date="2022" name="Hortic Res">
        <title>The genome of Dioscorea zingiberensis sheds light on the biosynthesis, origin and evolution of the medicinally important diosgenin saponins.</title>
        <authorList>
            <person name="Li Y."/>
            <person name="Tan C."/>
            <person name="Li Z."/>
            <person name="Guo J."/>
            <person name="Li S."/>
            <person name="Chen X."/>
            <person name="Wang C."/>
            <person name="Dai X."/>
            <person name="Yang H."/>
            <person name="Song W."/>
            <person name="Hou L."/>
            <person name="Xu J."/>
            <person name="Tong Z."/>
            <person name="Xu A."/>
            <person name="Yuan X."/>
            <person name="Wang W."/>
            <person name="Yang Q."/>
            <person name="Chen L."/>
            <person name="Sun Z."/>
            <person name="Wang K."/>
            <person name="Pan B."/>
            <person name="Chen J."/>
            <person name="Bao Y."/>
            <person name="Liu F."/>
            <person name="Qi X."/>
            <person name="Gang D.R."/>
            <person name="Wen J."/>
            <person name="Li J."/>
        </authorList>
    </citation>
    <scope>NUCLEOTIDE SEQUENCE</scope>
    <source>
        <strain evidence="4">Dzin_1.0</strain>
    </source>
</reference>
<feature type="region of interest" description="Disordered" evidence="2">
    <location>
        <begin position="69"/>
        <end position="95"/>
    </location>
</feature>
<accession>A0A9D5CVA3</accession>
<dbReference type="OrthoDB" id="514963at2759"/>
<feature type="compositionally biased region" description="Polar residues" evidence="2">
    <location>
        <begin position="82"/>
        <end position="92"/>
    </location>
</feature>
<reference evidence="4" key="1">
    <citation type="submission" date="2021-03" db="EMBL/GenBank/DDBJ databases">
        <authorList>
            <person name="Li Z."/>
            <person name="Yang C."/>
        </authorList>
    </citation>
    <scope>NUCLEOTIDE SEQUENCE</scope>
    <source>
        <strain evidence="4">Dzin_1.0</strain>
        <tissue evidence="4">Leaf</tissue>
    </source>
</reference>
<feature type="region of interest" description="Disordered" evidence="2">
    <location>
        <begin position="1"/>
        <end position="24"/>
    </location>
</feature>
<dbReference type="Gene3D" id="3.40.50.720">
    <property type="entry name" value="NAD(P)-binding Rossmann-like Domain"/>
    <property type="match status" value="1"/>
</dbReference>
<evidence type="ECO:0000313" key="4">
    <source>
        <dbReference type="EMBL" id="KAJ0979544.1"/>
    </source>
</evidence>
<dbReference type="Proteomes" id="UP001085076">
    <property type="component" value="Miscellaneous, Linkage group lg03"/>
</dbReference>
<keyword evidence="5" id="KW-1185">Reference proteome</keyword>
<evidence type="ECO:0000259" key="3">
    <source>
        <dbReference type="Pfam" id="PF13460"/>
    </source>
</evidence>
<protein>
    <recommendedName>
        <fullName evidence="3">NAD(P)-binding domain-containing protein</fullName>
    </recommendedName>
</protein>
<evidence type="ECO:0000256" key="1">
    <source>
        <dbReference type="SAM" id="Coils"/>
    </source>
</evidence>
<keyword evidence="1" id="KW-0175">Coiled coil</keyword>
<dbReference type="PANTHER" id="PTHR47711">
    <property type="entry name" value="PROTEIN PLASTID TRANSCRIPTIONALLY ACTIVE 16, CHLOROPLASTIC"/>
    <property type="match status" value="1"/>
</dbReference>
<dbReference type="AlphaFoldDB" id="A0A9D5CVA3"/>
<dbReference type="EMBL" id="JAGGNH010000003">
    <property type="protein sequence ID" value="KAJ0979544.1"/>
    <property type="molecule type" value="Genomic_DNA"/>
</dbReference>
<sequence length="548" mass="57984">MPQSTSNPDNLNHPSSHSLEPLIPGCSSLCNHSKPPLMAPAVTYNSFHLVSGPRSKPYSRKNITVSAKQSTFGFGRQKAGDESQTSEQTKPSSPFFDFGKIPDPKSLVPIISSPSTSFFVNRRKDPGTVFVAGATGQAGVRIVQTLLRQGFAVRAGVPDISSAQELARLAVTYKIISPAESKRLNAVESAFDGGAESIAKAIGPAAKVVVTIGPAENGPSGVVTTNDALEVIRAAQLGKVGHVAVVYDSLSAVSGASTGNVLDGITSFFSNIFSGSQTLTLGEFLAKLVETDVSYTLIKANLIDDFSTESSYGLVVSNEGSSDTTEFKVPRLQIASLVADVFSNTSVAENKVVEVSTSPSAPSKPMAELFRTSSIFSAIPEDGRRKAYAESVAKAKAEEEALIASEKAREAAEAAKKLEEEARNPSVKESRAAASIAKEAQEKAAEAAAASLNGIFSKAKDLSGEFSWENLSSKFAAAVPQESEEPPKTQIATVRGQAKARKLPPKKAVVKQTTPKPKLKPNESETKAEVRKVFGGLFKQETIYIDDE</sequence>
<feature type="region of interest" description="Disordered" evidence="2">
    <location>
        <begin position="478"/>
        <end position="527"/>
    </location>
</feature>
<name>A0A9D5CVA3_9LILI</name>
<dbReference type="InterPro" id="IPR036291">
    <property type="entry name" value="NAD(P)-bd_dom_sf"/>
</dbReference>
<dbReference type="InterPro" id="IPR016040">
    <property type="entry name" value="NAD(P)-bd_dom"/>
</dbReference>
<proteinExistence type="predicted"/>